<feature type="transmembrane region" description="Helical" evidence="7">
    <location>
        <begin position="324"/>
        <end position="355"/>
    </location>
</feature>
<accession>A0A0M7A1G9</accession>
<dbReference type="NCBIfam" id="TIGR00786">
    <property type="entry name" value="dctM"/>
    <property type="match status" value="1"/>
</dbReference>
<comment type="subunit">
    <text evidence="7">The complex comprises the extracytoplasmic solute receptor protein and the two transmembrane proteins.</text>
</comment>
<dbReference type="PANTHER" id="PTHR33362">
    <property type="entry name" value="SIALIC ACID TRAP TRANSPORTER PERMEASE PROTEIN SIAT-RELATED"/>
    <property type="match status" value="1"/>
</dbReference>
<evidence type="ECO:0000256" key="1">
    <source>
        <dbReference type="ARBA" id="ARBA00004429"/>
    </source>
</evidence>
<feature type="transmembrane region" description="Helical" evidence="7">
    <location>
        <begin position="62"/>
        <end position="80"/>
    </location>
</feature>
<feature type="transmembrane region" description="Helical" evidence="7">
    <location>
        <begin position="31"/>
        <end position="50"/>
    </location>
</feature>
<sequence>MSPEIYGVLGFAALFLLLALGTPVAISLLVVGFAGTVLLSGFTAAAFTLSGQVFATVTVYELTIIPLFILMGNLASSAGLSRDLFEAAHKVIGHMKGGLAAATIMGCAGFAALSGSSIASAVTMGKVAYPEMRRFNYGARLATGSIAAGGTLGILIPPSTGFVIYAILTEQSIGRLFMAGVLPGLLLTSMFLMAIALVTFLRPDEAPRGPEFGIREKLASLLRATGIGVIILITIGGIYTGFFTPVEAAGVGAFFALVMLIVRRKCTLPELYQISAETLKTTGMAFFILIGANVFAPFVALSHLPATIADSMTGLALGPYGTLFLILLGYVILGMFIEGLSLLVITLPIVFPLIVGLGFDPIWLGVVMVIVLEMGLISPPVGVNVFIVKSVVPDVPIETIFAGIMPFWLAMIATLALIVAFPDIALLIPNAMFN</sequence>
<evidence type="ECO:0000259" key="8">
    <source>
        <dbReference type="Pfam" id="PF06808"/>
    </source>
</evidence>
<dbReference type="OrthoDB" id="9790209at2"/>
<dbReference type="GeneID" id="97669979"/>
<keyword evidence="3 7" id="KW-0997">Cell inner membrane</keyword>
<evidence type="ECO:0000313" key="10">
    <source>
        <dbReference type="Proteomes" id="UP000049983"/>
    </source>
</evidence>
<dbReference type="Pfam" id="PF06808">
    <property type="entry name" value="DctM"/>
    <property type="match status" value="1"/>
</dbReference>
<dbReference type="EMBL" id="CXWC01000010">
    <property type="protein sequence ID" value="CTQ70627.1"/>
    <property type="molecule type" value="Genomic_DNA"/>
</dbReference>
<keyword evidence="4 7" id="KW-0812">Transmembrane</keyword>
<feature type="transmembrane region" description="Helical" evidence="7">
    <location>
        <begin position="407"/>
        <end position="428"/>
    </location>
</feature>
<dbReference type="GO" id="GO:0005886">
    <property type="term" value="C:plasma membrane"/>
    <property type="evidence" value="ECO:0007669"/>
    <property type="project" value="UniProtKB-SubCell"/>
</dbReference>
<dbReference type="InterPro" id="IPR004681">
    <property type="entry name" value="TRAP_DctM"/>
</dbReference>
<dbReference type="GO" id="GO:0022857">
    <property type="term" value="F:transmembrane transporter activity"/>
    <property type="evidence" value="ECO:0007669"/>
    <property type="project" value="UniProtKB-UniRule"/>
</dbReference>
<dbReference type="PIRSF" id="PIRSF006066">
    <property type="entry name" value="HI0050"/>
    <property type="match status" value="1"/>
</dbReference>
<comment type="function">
    <text evidence="7">Part of the tripartite ATP-independent periplasmic (TRAP) transport system.</text>
</comment>
<feature type="transmembrane region" description="Helical" evidence="7">
    <location>
        <begin position="137"/>
        <end position="156"/>
    </location>
</feature>
<feature type="transmembrane region" description="Helical" evidence="7">
    <location>
        <begin position="245"/>
        <end position="262"/>
    </location>
</feature>
<dbReference type="PANTHER" id="PTHR33362:SF5">
    <property type="entry name" value="C4-DICARBOXYLATE TRAP TRANSPORTER LARGE PERMEASE PROTEIN DCTM"/>
    <property type="match status" value="1"/>
</dbReference>
<keyword evidence="6 7" id="KW-0472">Membrane</keyword>
<reference evidence="10" key="1">
    <citation type="submission" date="2015-07" db="EMBL/GenBank/DDBJ databases">
        <authorList>
            <person name="Rodrigo-Torres Lidia"/>
            <person name="Arahal R.David."/>
        </authorList>
    </citation>
    <scope>NUCLEOTIDE SEQUENCE [LARGE SCALE GENOMIC DNA]</scope>
    <source>
        <strain evidence="10">CECT 5096</strain>
    </source>
</reference>
<dbReference type="InterPro" id="IPR010656">
    <property type="entry name" value="DctM"/>
</dbReference>
<dbReference type="AlphaFoldDB" id="A0A0M7A1G9"/>
<evidence type="ECO:0000256" key="2">
    <source>
        <dbReference type="ARBA" id="ARBA00022475"/>
    </source>
</evidence>
<keyword evidence="2" id="KW-1003">Cell membrane</keyword>
<comment type="subcellular location">
    <subcellularLocation>
        <location evidence="1 7">Cell inner membrane</location>
        <topology evidence="1 7">Multi-pass membrane protein</topology>
    </subcellularLocation>
</comment>
<keyword evidence="10" id="KW-1185">Reference proteome</keyword>
<name>A0A0M7A1G9_9HYPH</name>
<feature type="transmembrane region" description="Helical" evidence="7">
    <location>
        <begin position="100"/>
        <end position="125"/>
    </location>
</feature>
<feature type="domain" description="TRAP C4-dicarboxylate transport system permease DctM subunit" evidence="8">
    <location>
        <begin position="11"/>
        <end position="423"/>
    </location>
</feature>
<keyword evidence="5 7" id="KW-1133">Transmembrane helix</keyword>
<proteinExistence type="inferred from homology"/>
<evidence type="ECO:0000256" key="3">
    <source>
        <dbReference type="ARBA" id="ARBA00022519"/>
    </source>
</evidence>
<dbReference type="Proteomes" id="UP000049983">
    <property type="component" value="Unassembled WGS sequence"/>
</dbReference>
<comment type="similarity">
    <text evidence="7">Belongs to the TRAP transporter large permease family.</text>
</comment>
<keyword evidence="7" id="KW-0813">Transport</keyword>
<feature type="transmembrane region" description="Helical" evidence="7">
    <location>
        <begin position="176"/>
        <end position="201"/>
    </location>
</feature>
<feature type="transmembrane region" description="Helical" evidence="7">
    <location>
        <begin position="362"/>
        <end position="387"/>
    </location>
</feature>
<organism evidence="9 10">
    <name type="scientific">Roseibium album</name>
    <dbReference type="NCBI Taxonomy" id="311410"/>
    <lineage>
        <taxon>Bacteria</taxon>
        <taxon>Pseudomonadati</taxon>
        <taxon>Pseudomonadota</taxon>
        <taxon>Alphaproteobacteria</taxon>
        <taxon>Hyphomicrobiales</taxon>
        <taxon>Stappiaceae</taxon>
        <taxon>Roseibium</taxon>
    </lineage>
</organism>
<feature type="transmembrane region" description="Helical" evidence="7">
    <location>
        <begin position="283"/>
        <end position="304"/>
    </location>
</feature>
<evidence type="ECO:0000256" key="5">
    <source>
        <dbReference type="ARBA" id="ARBA00022989"/>
    </source>
</evidence>
<evidence type="ECO:0000313" key="9">
    <source>
        <dbReference type="EMBL" id="CTQ70627.1"/>
    </source>
</evidence>
<dbReference type="STRING" id="311410.LA5095_01350"/>
<evidence type="ECO:0000256" key="4">
    <source>
        <dbReference type="ARBA" id="ARBA00022692"/>
    </source>
</evidence>
<evidence type="ECO:0000256" key="7">
    <source>
        <dbReference type="RuleBase" id="RU369079"/>
    </source>
</evidence>
<evidence type="ECO:0000256" key="6">
    <source>
        <dbReference type="ARBA" id="ARBA00023136"/>
    </source>
</evidence>
<protein>
    <recommendedName>
        <fullName evidence="7">TRAP transporter large permease protein</fullName>
    </recommendedName>
</protein>
<dbReference type="RefSeq" id="WP_055113294.1">
    <property type="nucleotide sequence ID" value="NZ_CANKXR010000020.1"/>
</dbReference>
<gene>
    <name evidence="9" type="primary">siaT_17</name>
    <name evidence="9" type="ORF">LA5096_02605</name>
</gene>
<feature type="transmembrane region" description="Helical" evidence="7">
    <location>
        <begin position="221"/>
        <end position="239"/>
    </location>
</feature>